<feature type="compositionally biased region" description="Basic and acidic residues" evidence="3">
    <location>
        <begin position="496"/>
        <end position="512"/>
    </location>
</feature>
<dbReference type="SMART" id="SM00279">
    <property type="entry name" value="HhH2"/>
    <property type="match status" value="1"/>
</dbReference>
<dbReference type="PANTHER" id="PTHR16171:SF7">
    <property type="entry name" value="DNA REPAIR PROTEIN RAD2"/>
    <property type="match status" value="1"/>
</dbReference>
<feature type="compositionally biased region" description="Basic residues" evidence="3">
    <location>
        <begin position="523"/>
        <end position="544"/>
    </location>
</feature>
<proteinExistence type="predicted"/>
<dbReference type="CDD" id="cd09868">
    <property type="entry name" value="PIN_XPG_RAD2"/>
    <property type="match status" value="1"/>
</dbReference>
<dbReference type="InterPro" id="IPR036279">
    <property type="entry name" value="5-3_exonuclease_C_sf"/>
</dbReference>
<accession>A0A0B2VSI7</accession>
<protein>
    <submittedName>
        <fullName evidence="5">DNA repair protein RAD2</fullName>
    </submittedName>
</protein>
<dbReference type="Proteomes" id="UP000031036">
    <property type="component" value="Unassembled WGS sequence"/>
</dbReference>
<dbReference type="Pfam" id="PF00867">
    <property type="entry name" value="XPG_I"/>
    <property type="match status" value="1"/>
</dbReference>
<dbReference type="SUPFAM" id="SSF88723">
    <property type="entry name" value="PIN domain-like"/>
    <property type="match status" value="1"/>
</dbReference>
<feature type="compositionally biased region" description="Acidic residues" evidence="3">
    <location>
        <begin position="562"/>
        <end position="572"/>
    </location>
</feature>
<dbReference type="Gene3D" id="3.40.50.1010">
    <property type="entry name" value="5'-nuclease"/>
    <property type="match status" value="1"/>
</dbReference>
<sequence length="572" mass="64849">MNDTFACESKGDVIERLRNAFAARNRDLQRDTWSESEHSSSSSDEFIDVHEPCTSFPKANSLSTSNSAAVDLSGPIHEDEEEWMPNYINEFDGNRRAEQESRRSKTEAELEREQEGVYKECQELLRLCGIPFVVSPGEAEAQCCELERLGLVQGVVSDDSDVWLFGASTVYKNMFNLKRRVQKYSSRTIHEQLGLTRWEMIEIALLSGGDYTPGLENVGVVTALELISEFAMQSKDGDDKEVEAFALLQRVSDWLNGGQEGNRRNEEQSSANIDECSPSMSKKLKRESGEKGYETARRLKLRATIERNNDDDVIQAFPSREIFEAYSRPLVDSSTEKPVWRTVNEKELEIFVWQRLGWDEERLKKRTQGSLRKWNEYMSRCEGGGGVAYQTHITSFLYRLHKSEDDQRLAPTARVLRALRRLAAAKKEQPDPSVSLICKASFLEEPSDSSNLSGSFEVTDTSSQQAPISFDDECSSCRSCSTTNSRRPTKRVVKSKKNEDMTEKEKEVKESSVRSPVNDAGRNKARAPSKNIKRPASSKRRRGTKNAQSTNEDLRKEKDEQLDLSEESTDEG</sequence>
<dbReference type="SUPFAM" id="SSF47807">
    <property type="entry name" value="5' to 3' exonuclease, C-terminal subdomain"/>
    <property type="match status" value="1"/>
</dbReference>
<dbReference type="EMBL" id="JPKZ01000906">
    <property type="protein sequence ID" value="KHN84668.1"/>
    <property type="molecule type" value="Genomic_DNA"/>
</dbReference>
<evidence type="ECO:0000313" key="6">
    <source>
        <dbReference type="Proteomes" id="UP000031036"/>
    </source>
</evidence>
<feature type="region of interest" description="Disordered" evidence="3">
    <location>
        <begin position="447"/>
        <end position="572"/>
    </location>
</feature>
<dbReference type="GO" id="GO:0005634">
    <property type="term" value="C:nucleus"/>
    <property type="evidence" value="ECO:0007669"/>
    <property type="project" value="UniProtKB-SubCell"/>
</dbReference>
<feature type="compositionally biased region" description="Basic and acidic residues" evidence="3">
    <location>
        <begin position="25"/>
        <end position="38"/>
    </location>
</feature>
<evidence type="ECO:0000259" key="4">
    <source>
        <dbReference type="SMART" id="SM00484"/>
    </source>
</evidence>
<feature type="compositionally biased region" description="Low complexity" evidence="3">
    <location>
        <begin position="476"/>
        <end position="486"/>
    </location>
</feature>
<dbReference type="InterPro" id="IPR006086">
    <property type="entry name" value="XPG-I_dom"/>
</dbReference>
<dbReference type="OMA" id="TFACESK"/>
<dbReference type="GO" id="GO:0004520">
    <property type="term" value="F:DNA endonuclease activity"/>
    <property type="evidence" value="ECO:0007669"/>
    <property type="project" value="TreeGrafter"/>
</dbReference>
<dbReference type="GO" id="GO:0003697">
    <property type="term" value="F:single-stranded DNA binding"/>
    <property type="evidence" value="ECO:0007669"/>
    <property type="project" value="TreeGrafter"/>
</dbReference>
<dbReference type="InterPro" id="IPR029060">
    <property type="entry name" value="PIN-like_dom_sf"/>
</dbReference>
<feature type="compositionally biased region" description="Basic and acidic residues" evidence="3">
    <location>
        <begin position="552"/>
        <end position="561"/>
    </location>
</feature>
<dbReference type="InterPro" id="IPR006084">
    <property type="entry name" value="XPG/Rad2"/>
</dbReference>
<evidence type="ECO:0000313" key="5">
    <source>
        <dbReference type="EMBL" id="KHN84668.1"/>
    </source>
</evidence>
<evidence type="ECO:0000256" key="3">
    <source>
        <dbReference type="SAM" id="MobiDB-lite"/>
    </source>
</evidence>
<gene>
    <name evidence="5" type="primary">RAD2</name>
    <name evidence="5" type="ORF">Tcan_11407</name>
</gene>
<keyword evidence="2" id="KW-0539">Nucleus</keyword>
<dbReference type="Gene3D" id="1.10.150.20">
    <property type="entry name" value="5' to 3' exonuclease, C-terminal subdomain"/>
    <property type="match status" value="1"/>
</dbReference>
<dbReference type="PANTHER" id="PTHR16171">
    <property type="entry name" value="DNA REPAIR PROTEIN COMPLEMENTING XP-G CELLS-RELATED"/>
    <property type="match status" value="1"/>
</dbReference>
<name>A0A0B2VSI7_TOXCA</name>
<keyword evidence="6" id="KW-1185">Reference proteome</keyword>
<comment type="subcellular location">
    <subcellularLocation>
        <location evidence="1">Nucleus</location>
    </subcellularLocation>
</comment>
<feature type="region of interest" description="Disordered" evidence="3">
    <location>
        <begin position="25"/>
        <end position="47"/>
    </location>
</feature>
<dbReference type="OrthoDB" id="31113at2759"/>
<feature type="region of interest" description="Disordered" evidence="3">
    <location>
        <begin position="258"/>
        <end position="291"/>
    </location>
</feature>
<dbReference type="SMART" id="SM00484">
    <property type="entry name" value="XPGI"/>
    <property type="match status" value="1"/>
</dbReference>
<dbReference type="AlphaFoldDB" id="A0A0B2VSI7"/>
<feature type="compositionally biased region" description="Polar residues" evidence="3">
    <location>
        <begin position="448"/>
        <end position="467"/>
    </location>
</feature>
<comment type="caution">
    <text evidence="5">The sequence shown here is derived from an EMBL/GenBank/DDBJ whole genome shotgun (WGS) entry which is preliminary data.</text>
</comment>
<evidence type="ECO:0000256" key="2">
    <source>
        <dbReference type="ARBA" id="ARBA00023242"/>
    </source>
</evidence>
<dbReference type="STRING" id="6265.A0A0B2VSI7"/>
<reference evidence="5 6" key="1">
    <citation type="submission" date="2014-11" db="EMBL/GenBank/DDBJ databases">
        <title>Genetic blueprint of the zoonotic pathogen Toxocara canis.</title>
        <authorList>
            <person name="Zhu X.-Q."/>
            <person name="Korhonen P.K."/>
            <person name="Cai H."/>
            <person name="Young N.D."/>
            <person name="Nejsum P."/>
            <person name="von Samson-Himmelstjerna G."/>
            <person name="Boag P.R."/>
            <person name="Tan P."/>
            <person name="Li Q."/>
            <person name="Min J."/>
            <person name="Yang Y."/>
            <person name="Wang X."/>
            <person name="Fang X."/>
            <person name="Hall R.S."/>
            <person name="Hofmann A."/>
            <person name="Sternberg P.W."/>
            <person name="Jex A.R."/>
            <person name="Gasser R.B."/>
        </authorList>
    </citation>
    <scope>NUCLEOTIDE SEQUENCE [LARGE SCALE GENOMIC DNA]</scope>
    <source>
        <strain evidence="5">PN_DK_2014</strain>
    </source>
</reference>
<dbReference type="InterPro" id="IPR008918">
    <property type="entry name" value="HhH2"/>
</dbReference>
<dbReference type="PRINTS" id="PR00853">
    <property type="entry name" value="XPGRADSUPER"/>
</dbReference>
<evidence type="ECO:0000256" key="1">
    <source>
        <dbReference type="ARBA" id="ARBA00004123"/>
    </source>
</evidence>
<feature type="domain" description="XPG-I" evidence="4">
    <location>
        <begin position="126"/>
        <end position="195"/>
    </location>
</feature>
<organism evidence="5 6">
    <name type="scientific">Toxocara canis</name>
    <name type="common">Canine roundworm</name>
    <dbReference type="NCBI Taxonomy" id="6265"/>
    <lineage>
        <taxon>Eukaryota</taxon>
        <taxon>Metazoa</taxon>
        <taxon>Ecdysozoa</taxon>
        <taxon>Nematoda</taxon>
        <taxon>Chromadorea</taxon>
        <taxon>Rhabditida</taxon>
        <taxon>Spirurina</taxon>
        <taxon>Ascaridomorpha</taxon>
        <taxon>Ascaridoidea</taxon>
        <taxon>Toxocaridae</taxon>
        <taxon>Toxocara</taxon>
    </lineage>
</organism>